<sequence length="259" mass="28066">MGGMDAIVAEPKPTAVTEPRPKLGLRAMVVEDEPDLAEVIADYLQRSGFDVEITGDGAAAVAAAHRTPPDVVVLDLGLPSLDGVEVCRQLRTFSDAYVVMVTARADEVDTLVGLSVGADDYLTKPFSPRELIARIEAMLRRPRAGTVNGPAVAQGAERRIGDLLIDPSGREVSVAGRPAALTRTEFDLLDVLSRRPGMVFSRDQLLAELWGPTWVGDAHVVDVHIASLRRKLGDTTTERRYIRTIRGIGYRMGDGRSKQ</sequence>
<keyword evidence="11" id="KW-1185">Reference proteome</keyword>
<dbReference type="SMART" id="SM00448">
    <property type="entry name" value="REC"/>
    <property type="match status" value="1"/>
</dbReference>
<gene>
    <name evidence="10" type="ORF">SAMN04489765_0372</name>
</gene>
<keyword evidence="4 7" id="KW-0238">DNA-binding</keyword>
<dbReference type="PANTHER" id="PTHR48111:SF4">
    <property type="entry name" value="DNA-BINDING DUAL TRANSCRIPTIONAL REGULATOR OMPR"/>
    <property type="match status" value="1"/>
</dbReference>
<evidence type="ECO:0000256" key="2">
    <source>
        <dbReference type="ARBA" id="ARBA00023012"/>
    </source>
</evidence>
<name>A0A1H1ASM2_9ACTN</name>
<evidence type="ECO:0000256" key="7">
    <source>
        <dbReference type="PROSITE-ProRule" id="PRU01091"/>
    </source>
</evidence>
<dbReference type="PROSITE" id="PS50110">
    <property type="entry name" value="RESPONSE_REGULATORY"/>
    <property type="match status" value="1"/>
</dbReference>
<dbReference type="InterPro" id="IPR001789">
    <property type="entry name" value="Sig_transdc_resp-reg_receiver"/>
</dbReference>
<evidence type="ECO:0000256" key="4">
    <source>
        <dbReference type="ARBA" id="ARBA00023125"/>
    </source>
</evidence>
<evidence type="ECO:0000256" key="3">
    <source>
        <dbReference type="ARBA" id="ARBA00023015"/>
    </source>
</evidence>
<dbReference type="Proteomes" id="UP000183053">
    <property type="component" value="Unassembled WGS sequence"/>
</dbReference>
<evidence type="ECO:0000256" key="5">
    <source>
        <dbReference type="ARBA" id="ARBA00023163"/>
    </source>
</evidence>
<dbReference type="SUPFAM" id="SSF52172">
    <property type="entry name" value="CheY-like"/>
    <property type="match status" value="1"/>
</dbReference>
<dbReference type="InterPro" id="IPR036388">
    <property type="entry name" value="WH-like_DNA-bd_sf"/>
</dbReference>
<evidence type="ECO:0000256" key="6">
    <source>
        <dbReference type="PROSITE-ProRule" id="PRU00169"/>
    </source>
</evidence>
<dbReference type="Gene3D" id="6.10.250.690">
    <property type="match status" value="1"/>
</dbReference>
<dbReference type="InterPro" id="IPR001867">
    <property type="entry name" value="OmpR/PhoB-type_DNA-bd"/>
</dbReference>
<accession>A0A1H1ASM2</accession>
<dbReference type="STRING" id="47312.SAMN04489765_0372"/>
<protein>
    <submittedName>
        <fullName evidence="10">DNA-binding response regulator, OmpR family, contains REC and winged-helix (WHTH) domain</fullName>
    </submittedName>
</protein>
<dbReference type="GO" id="GO:0000156">
    <property type="term" value="F:phosphorelay response regulator activity"/>
    <property type="evidence" value="ECO:0007669"/>
    <property type="project" value="TreeGrafter"/>
</dbReference>
<keyword evidence="3" id="KW-0805">Transcription regulation</keyword>
<dbReference type="AlphaFoldDB" id="A0A1H1ASM2"/>
<dbReference type="PANTHER" id="PTHR48111">
    <property type="entry name" value="REGULATOR OF RPOS"/>
    <property type="match status" value="1"/>
</dbReference>
<dbReference type="SMART" id="SM00862">
    <property type="entry name" value="Trans_reg_C"/>
    <property type="match status" value="1"/>
</dbReference>
<evidence type="ECO:0000259" key="8">
    <source>
        <dbReference type="PROSITE" id="PS50110"/>
    </source>
</evidence>
<dbReference type="FunFam" id="1.10.10.10:FF:000018">
    <property type="entry name" value="DNA-binding response regulator ResD"/>
    <property type="match status" value="1"/>
</dbReference>
<dbReference type="Gene3D" id="1.10.10.10">
    <property type="entry name" value="Winged helix-like DNA-binding domain superfamily/Winged helix DNA-binding domain"/>
    <property type="match status" value="1"/>
</dbReference>
<dbReference type="CDD" id="cd00383">
    <property type="entry name" value="trans_reg_C"/>
    <property type="match status" value="1"/>
</dbReference>
<dbReference type="InterPro" id="IPR039420">
    <property type="entry name" value="WalR-like"/>
</dbReference>
<dbReference type="GO" id="GO:0000976">
    <property type="term" value="F:transcription cis-regulatory region binding"/>
    <property type="evidence" value="ECO:0007669"/>
    <property type="project" value="TreeGrafter"/>
</dbReference>
<keyword evidence="5" id="KW-0804">Transcription</keyword>
<evidence type="ECO:0000256" key="1">
    <source>
        <dbReference type="ARBA" id="ARBA00022553"/>
    </source>
</evidence>
<dbReference type="PROSITE" id="PS51755">
    <property type="entry name" value="OMPR_PHOB"/>
    <property type="match status" value="1"/>
</dbReference>
<dbReference type="InterPro" id="IPR016032">
    <property type="entry name" value="Sig_transdc_resp-reg_C-effctor"/>
</dbReference>
<dbReference type="Pfam" id="PF00072">
    <property type="entry name" value="Response_reg"/>
    <property type="match status" value="1"/>
</dbReference>
<organism evidence="10 11">
    <name type="scientific">Tsukamurella pulmonis</name>
    <dbReference type="NCBI Taxonomy" id="47312"/>
    <lineage>
        <taxon>Bacteria</taxon>
        <taxon>Bacillati</taxon>
        <taxon>Actinomycetota</taxon>
        <taxon>Actinomycetes</taxon>
        <taxon>Mycobacteriales</taxon>
        <taxon>Tsukamurellaceae</taxon>
        <taxon>Tsukamurella</taxon>
    </lineage>
</organism>
<proteinExistence type="predicted"/>
<evidence type="ECO:0000259" key="9">
    <source>
        <dbReference type="PROSITE" id="PS51755"/>
    </source>
</evidence>
<dbReference type="GO" id="GO:0006355">
    <property type="term" value="P:regulation of DNA-templated transcription"/>
    <property type="evidence" value="ECO:0007669"/>
    <property type="project" value="InterPro"/>
</dbReference>
<dbReference type="Gene3D" id="3.40.50.2300">
    <property type="match status" value="1"/>
</dbReference>
<feature type="modified residue" description="4-aspartylphosphate" evidence="6">
    <location>
        <position position="75"/>
    </location>
</feature>
<reference evidence="11" key="1">
    <citation type="submission" date="2016-10" db="EMBL/GenBank/DDBJ databases">
        <authorList>
            <person name="Varghese N."/>
            <person name="Submissions S."/>
        </authorList>
    </citation>
    <scope>NUCLEOTIDE SEQUENCE [LARGE SCALE GENOMIC DNA]</scope>
    <source>
        <strain evidence="11">DSM 44142</strain>
    </source>
</reference>
<feature type="domain" description="Response regulatory" evidence="8">
    <location>
        <begin position="26"/>
        <end position="139"/>
    </location>
</feature>
<feature type="domain" description="OmpR/PhoB-type" evidence="9">
    <location>
        <begin position="155"/>
        <end position="254"/>
    </location>
</feature>
<keyword evidence="2" id="KW-0902">Two-component regulatory system</keyword>
<dbReference type="EMBL" id="FNLF01000002">
    <property type="protein sequence ID" value="SDQ42738.1"/>
    <property type="molecule type" value="Genomic_DNA"/>
</dbReference>
<dbReference type="SUPFAM" id="SSF46894">
    <property type="entry name" value="C-terminal effector domain of the bipartite response regulators"/>
    <property type="match status" value="1"/>
</dbReference>
<dbReference type="Pfam" id="PF00486">
    <property type="entry name" value="Trans_reg_C"/>
    <property type="match status" value="1"/>
</dbReference>
<keyword evidence="1 6" id="KW-0597">Phosphoprotein</keyword>
<dbReference type="GO" id="GO:0032993">
    <property type="term" value="C:protein-DNA complex"/>
    <property type="evidence" value="ECO:0007669"/>
    <property type="project" value="TreeGrafter"/>
</dbReference>
<dbReference type="InterPro" id="IPR011006">
    <property type="entry name" value="CheY-like_superfamily"/>
</dbReference>
<feature type="DNA-binding region" description="OmpR/PhoB-type" evidence="7">
    <location>
        <begin position="155"/>
        <end position="254"/>
    </location>
</feature>
<evidence type="ECO:0000313" key="11">
    <source>
        <dbReference type="Proteomes" id="UP000183053"/>
    </source>
</evidence>
<dbReference type="GO" id="GO:0005829">
    <property type="term" value="C:cytosol"/>
    <property type="evidence" value="ECO:0007669"/>
    <property type="project" value="TreeGrafter"/>
</dbReference>
<evidence type="ECO:0000313" key="10">
    <source>
        <dbReference type="EMBL" id="SDQ42738.1"/>
    </source>
</evidence>